<comment type="similarity">
    <text evidence="1">Belongs to the PPR family. PCMP-H subfamily.</text>
</comment>
<dbReference type="Pfam" id="PF20431">
    <property type="entry name" value="E_motif"/>
    <property type="match status" value="1"/>
</dbReference>
<evidence type="ECO:0000313" key="3">
    <source>
        <dbReference type="EMBL" id="KAK4785315.1"/>
    </source>
</evidence>
<dbReference type="Pfam" id="PF14432">
    <property type="entry name" value="DYW_deaminase"/>
    <property type="match status" value="1"/>
</dbReference>
<dbReference type="GO" id="GO:0003723">
    <property type="term" value="F:RNA binding"/>
    <property type="evidence" value="ECO:0007669"/>
    <property type="project" value="InterPro"/>
</dbReference>
<evidence type="ECO:0000313" key="4">
    <source>
        <dbReference type="Proteomes" id="UP001346149"/>
    </source>
</evidence>
<reference evidence="3 4" key="1">
    <citation type="journal article" date="2023" name="Hortic Res">
        <title>Pangenome of water caltrop reveals structural variations and asymmetric subgenome divergence after allopolyploidization.</title>
        <authorList>
            <person name="Zhang X."/>
            <person name="Chen Y."/>
            <person name="Wang L."/>
            <person name="Yuan Y."/>
            <person name="Fang M."/>
            <person name="Shi L."/>
            <person name="Lu R."/>
            <person name="Comes H.P."/>
            <person name="Ma Y."/>
            <person name="Chen Y."/>
            <person name="Huang G."/>
            <person name="Zhou Y."/>
            <person name="Zheng Z."/>
            <person name="Qiu Y."/>
        </authorList>
    </citation>
    <scope>NUCLEOTIDE SEQUENCE [LARGE SCALE GENOMIC DNA]</scope>
    <source>
        <strain evidence="3">F231</strain>
    </source>
</reference>
<dbReference type="GO" id="GO:0009451">
    <property type="term" value="P:RNA modification"/>
    <property type="evidence" value="ECO:0007669"/>
    <property type="project" value="InterPro"/>
</dbReference>
<sequence length="210" mass="24058">MKHLQQGDLGPDDPGSYVLMENLYAAQGKWQDKAKVRELMNYNGLKKPPGSSRIEVDGSIHEFVAGDSNHCEAEIIYEKLDEIKQQLNEEGYIPKVSEVMLEIDDQFKTHQLWHHSEKLAVAYGLIRTNPRSEIRIVKNLRSCEDCHELLLAPSLAILAKMMQIINANEEQGQHVQVQKESLAVWGLICIEVFFHDLEAYTFFLLIEPIK</sequence>
<dbReference type="Proteomes" id="UP001346149">
    <property type="component" value="Unassembled WGS sequence"/>
</dbReference>
<feature type="domain" description="DYW" evidence="2">
    <location>
        <begin position="91"/>
        <end position="153"/>
    </location>
</feature>
<dbReference type="InterPro" id="IPR046848">
    <property type="entry name" value="E_motif"/>
</dbReference>
<dbReference type="InterPro" id="IPR046960">
    <property type="entry name" value="PPR_At4g14850-like_plant"/>
</dbReference>
<gene>
    <name evidence="3" type="ORF">SAY86_002004</name>
</gene>
<evidence type="ECO:0000256" key="1">
    <source>
        <dbReference type="ARBA" id="ARBA00006643"/>
    </source>
</evidence>
<keyword evidence="4" id="KW-1185">Reference proteome</keyword>
<dbReference type="EMBL" id="JAXQNO010000013">
    <property type="protein sequence ID" value="KAK4785315.1"/>
    <property type="molecule type" value="Genomic_DNA"/>
</dbReference>
<evidence type="ECO:0000259" key="2">
    <source>
        <dbReference type="Pfam" id="PF14432"/>
    </source>
</evidence>
<dbReference type="GO" id="GO:0008270">
    <property type="term" value="F:zinc ion binding"/>
    <property type="evidence" value="ECO:0007669"/>
    <property type="project" value="InterPro"/>
</dbReference>
<name>A0AAN7R228_TRANT</name>
<comment type="caution">
    <text evidence="3">The sequence shown here is derived from an EMBL/GenBank/DDBJ whole genome shotgun (WGS) entry which is preliminary data.</text>
</comment>
<protein>
    <recommendedName>
        <fullName evidence="2">DYW domain-containing protein</fullName>
    </recommendedName>
</protein>
<dbReference type="InterPro" id="IPR046849">
    <property type="entry name" value="E2_motif"/>
</dbReference>
<dbReference type="AlphaFoldDB" id="A0AAN7R228"/>
<accession>A0AAN7R228</accession>
<proteinExistence type="inferred from homology"/>
<dbReference type="InterPro" id="IPR032867">
    <property type="entry name" value="DYW_dom"/>
</dbReference>
<dbReference type="Pfam" id="PF20430">
    <property type="entry name" value="Eplus_motif"/>
    <property type="match status" value="1"/>
</dbReference>
<organism evidence="3 4">
    <name type="scientific">Trapa natans</name>
    <name type="common">Water chestnut</name>
    <dbReference type="NCBI Taxonomy" id="22666"/>
    <lineage>
        <taxon>Eukaryota</taxon>
        <taxon>Viridiplantae</taxon>
        <taxon>Streptophyta</taxon>
        <taxon>Embryophyta</taxon>
        <taxon>Tracheophyta</taxon>
        <taxon>Spermatophyta</taxon>
        <taxon>Magnoliopsida</taxon>
        <taxon>eudicotyledons</taxon>
        <taxon>Gunneridae</taxon>
        <taxon>Pentapetalae</taxon>
        <taxon>rosids</taxon>
        <taxon>malvids</taxon>
        <taxon>Myrtales</taxon>
        <taxon>Lythraceae</taxon>
        <taxon>Trapa</taxon>
    </lineage>
</organism>
<dbReference type="PANTHER" id="PTHR47926">
    <property type="entry name" value="PENTATRICOPEPTIDE REPEAT-CONTAINING PROTEIN"/>
    <property type="match status" value="1"/>
</dbReference>